<feature type="compositionally biased region" description="Polar residues" evidence="5">
    <location>
        <begin position="737"/>
        <end position="761"/>
    </location>
</feature>
<comment type="caution">
    <text evidence="7">The sequence shown here is derived from an EMBL/GenBank/DDBJ whole genome shotgun (WGS) entry which is preliminary data.</text>
</comment>
<feature type="compositionally biased region" description="Low complexity" evidence="5">
    <location>
        <begin position="809"/>
        <end position="823"/>
    </location>
</feature>
<feature type="region of interest" description="Disordered" evidence="5">
    <location>
        <begin position="1618"/>
        <end position="1655"/>
    </location>
</feature>
<feature type="region of interest" description="Disordered" evidence="5">
    <location>
        <begin position="1"/>
        <end position="167"/>
    </location>
</feature>
<feature type="compositionally biased region" description="Polar residues" evidence="5">
    <location>
        <begin position="939"/>
        <end position="957"/>
    </location>
</feature>
<feature type="region of interest" description="Disordered" evidence="5">
    <location>
        <begin position="733"/>
        <end position="761"/>
    </location>
</feature>
<dbReference type="VEuPathDB" id="FungiDB:P175DRAFT_0509805"/>
<feature type="domain" description="CN hydrolase" evidence="6">
    <location>
        <begin position="1305"/>
        <end position="1648"/>
    </location>
</feature>
<feature type="compositionally biased region" description="Polar residues" evidence="5">
    <location>
        <begin position="859"/>
        <end position="875"/>
    </location>
</feature>
<dbReference type="GO" id="GO:0008418">
    <property type="term" value="F:protein-N-terminal asparagine amidohydrolase activity"/>
    <property type="evidence" value="ECO:0007669"/>
    <property type="project" value="InterPro"/>
</dbReference>
<dbReference type="Proteomes" id="UP000034947">
    <property type="component" value="Unassembled WGS sequence"/>
</dbReference>
<feature type="compositionally biased region" description="Basic and acidic residues" evidence="5">
    <location>
        <begin position="1622"/>
        <end position="1631"/>
    </location>
</feature>
<dbReference type="EMBL" id="JYKN01002023">
    <property type="protein sequence ID" value="KKK17966.1"/>
    <property type="molecule type" value="Genomic_DNA"/>
</dbReference>
<feature type="compositionally biased region" description="Polar residues" evidence="5">
    <location>
        <begin position="1279"/>
        <end position="1291"/>
    </location>
</feature>
<feature type="compositionally biased region" description="Polar residues" evidence="5">
    <location>
        <begin position="679"/>
        <end position="697"/>
    </location>
</feature>
<dbReference type="GO" id="GO:0070773">
    <property type="term" value="F:protein-N-terminal glutamine amidohydrolase activity"/>
    <property type="evidence" value="ECO:0007669"/>
    <property type="project" value="InterPro"/>
</dbReference>
<evidence type="ECO:0000256" key="2">
    <source>
        <dbReference type="ARBA" id="ARBA00022553"/>
    </source>
</evidence>
<comment type="subcellular location">
    <subcellularLocation>
        <location evidence="1">Nucleus envelope</location>
    </subcellularLocation>
</comment>
<keyword evidence="3" id="KW-0539">Nucleus</keyword>
<dbReference type="InterPro" id="IPR005062">
    <property type="entry name" value="SAC3/GANP/THP3_conserved"/>
</dbReference>
<comment type="similarity">
    <text evidence="4">Belongs to the SAC3 family.</text>
</comment>
<feature type="compositionally biased region" description="Low complexity" evidence="5">
    <location>
        <begin position="786"/>
        <end position="801"/>
    </location>
</feature>
<dbReference type="PANTHER" id="PTHR11750">
    <property type="entry name" value="PROTEIN N-TERMINAL AMIDASE"/>
    <property type="match status" value="1"/>
</dbReference>
<feature type="compositionally biased region" description="Polar residues" evidence="5">
    <location>
        <begin position="33"/>
        <end position="42"/>
    </location>
</feature>
<gene>
    <name evidence="7" type="ORF">AOCH_003034</name>
</gene>
<dbReference type="GO" id="GO:0005635">
    <property type="term" value="C:nuclear envelope"/>
    <property type="evidence" value="ECO:0007669"/>
    <property type="project" value="UniProtKB-SubCell"/>
</dbReference>
<keyword evidence="2" id="KW-0597">Phosphoprotein</keyword>
<evidence type="ECO:0000256" key="5">
    <source>
        <dbReference type="SAM" id="MobiDB-lite"/>
    </source>
</evidence>
<accession>A0A0F8V4P0</accession>
<proteinExistence type="inferred from homology"/>
<dbReference type="InterPro" id="IPR039703">
    <property type="entry name" value="Nta1"/>
</dbReference>
<dbReference type="Gene3D" id="3.60.110.10">
    <property type="entry name" value="Carbon-nitrogen hydrolase"/>
    <property type="match status" value="1"/>
</dbReference>
<dbReference type="PROSITE" id="PS50263">
    <property type="entry name" value="CN_HYDROLASE"/>
    <property type="match status" value="1"/>
</dbReference>
<dbReference type="OrthoDB" id="264795at2759"/>
<feature type="compositionally biased region" description="Polar residues" evidence="5">
    <location>
        <begin position="919"/>
        <end position="931"/>
    </location>
</feature>
<dbReference type="VEuPathDB" id="FungiDB:P175DRAFT_0438991"/>
<dbReference type="Pfam" id="PF00795">
    <property type="entry name" value="CN_hydrolase"/>
    <property type="match status" value="1"/>
</dbReference>
<feature type="region of interest" description="Disordered" evidence="5">
    <location>
        <begin position="637"/>
        <end position="704"/>
    </location>
</feature>
<evidence type="ECO:0000259" key="6">
    <source>
        <dbReference type="PROSITE" id="PS50263"/>
    </source>
</evidence>
<evidence type="ECO:0000256" key="3">
    <source>
        <dbReference type="ARBA" id="ARBA00023242"/>
    </source>
</evidence>
<reference evidence="7 8" key="1">
    <citation type="submission" date="2015-02" db="EMBL/GenBank/DDBJ databases">
        <title>Draft Genome Sequences of Two Closely-Related Aflatoxigenic Aspergillus Species Obtained from the Cote d'Ivoire.</title>
        <authorList>
            <person name="Moore G.G."/>
            <person name="Beltz S.B."/>
            <person name="Mack B.M."/>
        </authorList>
    </citation>
    <scope>NUCLEOTIDE SEQUENCE [LARGE SCALE GENOMIC DNA]</scope>
    <source>
        <strain evidence="7 8">SRRC1432</strain>
    </source>
</reference>
<dbReference type="FunFam" id="1.25.40.990:FF:000008">
    <property type="entry name" value="Nuclear mRNA export protein SAC3"/>
    <property type="match status" value="1"/>
</dbReference>
<dbReference type="InterPro" id="IPR003010">
    <property type="entry name" value="C-N_Hydrolase"/>
</dbReference>
<feature type="region of interest" description="Disordered" evidence="5">
    <location>
        <begin position="919"/>
        <end position="964"/>
    </location>
</feature>
<dbReference type="InterPro" id="IPR036526">
    <property type="entry name" value="C-N_Hydrolase_sf"/>
</dbReference>
<dbReference type="Gene3D" id="1.25.40.990">
    <property type="match status" value="1"/>
</dbReference>
<feature type="region of interest" description="Disordered" evidence="5">
    <location>
        <begin position="1056"/>
        <end position="1083"/>
    </location>
</feature>
<dbReference type="GO" id="GO:0030163">
    <property type="term" value="P:protein catabolic process"/>
    <property type="evidence" value="ECO:0007669"/>
    <property type="project" value="TreeGrafter"/>
</dbReference>
<evidence type="ECO:0000256" key="4">
    <source>
        <dbReference type="ARBA" id="ARBA00038443"/>
    </source>
</evidence>
<evidence type="ECO:0000313" key="8">
    <source>
        <dbReference type="Proteomes" id="UP000034947"/>
    </source>
</evidence>
<dbReference type="PANTHER" id="PTHR11750:SF26">
    <property type="entry name" value="PROTEIN N-TERMINAL AMIDASE"/>
    <property type="match status" value="1"/>
</dbReference>
<feature type="region of interest" description="Disordered" evidence="5">
    <location>
        <begin position="1274"/>
        <end position="1301"/>
    </location>
</feature>
<protein>
    <recommendedName>
        <fullName evidence="6">CN hydrolase domain-containing protein</fullName>
    </recommendedName>
</protein>
<evidence type="ECO:0000313" key="7">
    <source>
        <dbReference type="EMBL" id="KKK17966.1"/>
    </source>
</evidence>
<sequence length="1695" mass="185076">MTSQASPFSALHQKDGVAGSTGRGRGGEFARSAPSQARNTNPAAPRDPKLRGRGRGAPSAIRSTRGNARGASTAANTWRGNKAEAQATATGSAGSPFAQIRQNQPSPSAALGQGAQQKPSFAGFGKASPQPFGASPAFGGTVVDASRDPRKRPLSKPMNGPSGLGVPVEETLAMNNYNERYEQLKLDRAKQRGQAIKDGQMADPNQPTSLNKAITPVGTCTSMCPEFERVERIVQKMVDKSEKFIHPATNSLQIMEAKMLKRFRRSAAGYDEQLPSDIRTPRTLLQAMNYLIRHVIGGSEPLGLIHKFVWDRTRSLRNDFSVQQLTQEEDVKIAVTCLERIARFHIVSLHLLSSPANEEPFDRHQEREQLNNTMLSLMYYYDDNRGRISFPNEDEFRAYYIIFSIHDQRPDLEARVQKWPPELRNSPRVKAALELFAAAGNTWEYQGTLDAKRPNAIAQGFYARFFRLVDSPGVSYLMACVAEIYFNHMRQTAIRSIWKGYCRYPSSQQHKNEEWTVDELTTVLYFDDDDQTVKFCEDQDLEFFENANGDLYLNWGSRPVDSIAFQPSSDHSFSETYVESKRAGRTLQAIVLGLNIRESANLGMIETSSLSPRALDTAMPGLRVPVDNDDSLFVSDDENEVSTSNFSSKEAPVTNINGAPPPGIMFGGFSQAAGETRSESGSASQAPFAQHPNETQLSGTSGPFSSFFSTSTTSNSSVAAAAPVGPSLNPFAKPFNSFPSKPSETSEQSTTPFATMNGSQPTSIFSATETFAQTRQADKGSPRPTPSTFTFPPASQPTTSQGSPTFNLTSSISQPPTTSTTSPFGVSQFSLGTKPDQPIDSTAGQSSSIFNVAKPPPATQASSSIFSFPNQSITPVGTIAQKETTTPEPPREQQPAAEPPRLFSSSLNCEKNETLSISSTFAKPSEPSKNIFQKPISPTLETSQERPSVSQTTTTGNEKTDPGTTIKAAPLLFSNANVEQPASSLPHPSAPFPELPPTIQPDIPDVDIVTEETANEEQADNTERQASWIKALKEAAERRREVRPIASTAARKRVLEEQEPLPVESGSKALKVSGTKEAPPRKSLALSSMKPLPKLPILEVIESMTARKPIEQKSETPTPNQVDEDELLLSAARIAAESLRTGPRLLDGWSTSYEPWRSSFSPGSSVASSVAFSRSQSPQLSNVNGYDVALAPDTELGLGRTMSRTEQRIRITGGKGLAYKPLNFTPEKSKQWRIFSPLRVGAIQHRLRPSTLYTTTPSDTIRDRYLTLRGARLDPSAGAHSNSVYTATSPGPTARSGLGKRRRGMRIATLQFAPKVGDVEGNLARANEVLRNAEIRSPAGVVSKVDEGLGLDLLVLPELALTGYNFPSLRAIRPYLEVAGQGPSATWAKETARRLGCKVCVGYPELAIEDDDGSSGGETEKCYNSLLVVDELGNVILNYRKAFLYYTDETWASEGIPEHGFQELIFRKNKKTNNRRDDSLPGETAVSIATSFGICMDINPYKFEAPFSAWEFANRVLDSKSQLVVLSMAWLTLLSRDELDLLAHKPELDTFNYWVQRFLPLVRTKMKHDVNGDGDEGASDSESAKQIIIVFANRAGEEEGSTLARYAGTSAIIAVTQRPRRGVHERGEGRIQGDLSTNDKVAQGEDPPSSVHPPNPFDVRILCWDMMGATTEGVCYADTTADPTMVFQLVKASES</sequence>
<dbReference type="SUPFAM" id="SSF56317">
    <property type="entry name" value="Carbon-nitrogen hydrolase"/>
    <property type="match status" value="1"/>
</dbReference>
<feature type="region of interest" description="Disordered" evidence="5">
    <location>
        <begin position="773"/>
        <end position="904"/>
    </location>
</feature>
<keyword evidence="8" id="KW-1185">Reference proteome</keyword>
<feature type="compositionally biased region" description="Polar residues" evidence="5">
    <location>
        <begin position="839"/>
        <end position="850"/>
    </location>
</feature>
<dbReference type="Pfam" id="PF03399">
    <property type="entry name" value="SAC3_GANP"/>
    <property type="match status" value="1"/>
</dbReference>
<organism evidence="7 8">
    <name type="scientific">Aspergillus ochraceoroseus</name>
    <dbReference type="NCBI Taxonomy" id="138278"/>
    <lineage>
        <taxon>Eukaryota</taxon>
        <taxon>Fungi</taxon>
        <taxon>Dikarya</taxon>
        <taxon>Ascomycota</taxon>
        <taxon>Pezizomycotina</taxon>
        <taxon>Eurotiomycetes</taxon>
        <taxon>Eurotiomycetidae</taxon>
        <taxon>Eurotiales</taxon>
        <taxon>Aspergillaceae</taxon>
        <taxon>Aspergillus</taxon>
        <taxon>Aspergillus subgen. Nidulantes</taxon>
    </lineage>
</organism>
<name>A0A0F8V4P0_9EURO</name>
<evidence type="ECO:0000256" key="1">
    <source>
        <dbReference type="ARBA" id="ARBA00004259"/>
    </source>
</evidence>